<dbReference type="GO" id="GO:0016874">
    <property type="term" value="F:ligase activity"/>
    <property type="evidence" value="ECO:0007669"/>
    <property type="project" value="UniProtKB-UniRule"/>
</dbReference>
<accession>A0A377JQ14</accession>
<dbReference type="GO" id="GO:0003725">
    <property type="term" value="F:double-stranded RNA binding"/>
    <property type="evidence" value="ECO:0007669"/>
    <property type="project" value="InterPro"/>
</dbReference>
<evidence type="ECO:0000259" key="10">
    <source>
        <dbReference type="PROSITE" id="PS51160"/>
    </source>
</evidence>
<comment type="pathway">
    <text evidence="1">Protein modification; [NiFe] hydrogenase maturation.</text>
</comment>
<gene>
    <name evidence="12" type="primary">hypF</name>
    <name evidence="12" type="ORF">NCTC12221_00580</name>
</gene>
<dbReference type="NCBIfam" id="TIGR00143">
    <property type="entry name" value="hypF"/>
    <property type="match status" value="1"/>
</dbReference>
<dbReference type="Gene3D" id="3.30.110.120">
    <property type="match status" value="1"/>
</dbReference>
<evidence type="ECO:0000313" key="12">
    <source>
        <dbReference type="EMBL" id="STP09145.1"/>
    </source>
</evidence>
<dbReference type="GO" id="GO:0008270">
    <property type="term" value="F:zinc ion binding"/>
    <property type="evidence" value="ECO:0007669"/>
    <property type="project" value="UniProtKB-KW"/>
</dbReference>
<dbReference type="AlphaFoldDB" id="A0A377JQ14"/>
<keyword evidence="3" id="KW-0436">Ligase</keyword>
<keyword evidence="9" id="KW-0378">Hydrolase</keyword>
<dbReference type="Pfam" id="PF07503">
    <property type="entry name" value="zf-HYPF"/>
    <property type="match status" value="1"/>
</dbReference>
<keyword evidence="4" id="KW-0479">Metal-binding</keyword>
<dbReference type="SUPFAM" id="SSF54975">
    <property type="entry name" value="Acylphosphatase/BLUF domain-like"/>
    <property type="match status" value="1"/>
</dbReference>
<feature type="active site" evidence="9">
    <location>
        <position position="52"/>
    </location>
</feature>
<evidence type="ECO:0000256" key="8">
    <source>
        <dbReference type="PIRNR" id="PIRNR006256"/>
    </source>
</evidence>
<dbReference type="SUPFAM" id="SSF55821">
    <property type="entry name" value="YrdC/RibB"/>
    <property type="match status" value="1"/>
</dbReference>
<dbReference type="EMBL" id="UGHZ01000001">
    <property type="protein sequence ID" value="STP09145.1"/>
    <property type="molecule type" value="Genomic_DNA"/>
</dbReference>
<keyword evidence="5" id="KW-0863">Zinc-finger</keyword>
<dbReference type="GO" id="GO:0016743">
    <property type="term" value="F:carboxyl- or carbamoyltransferase activity"/>
    <property type="evidence" value="ECO:0007669"/>
    <property type="project" value="UniProtKB-UniRule"/>
</dbReference>
<dbReference type="InterPro" id="IPR036046">
    <property type="entry name" value="Acylphosphatase-like_dom_sf"/>
</dbReference>
<feature type="domain" description="YrdC-like" evidence="11">
    <location>
        <begin position="260"/>
        <end position="458"/>
    </location>
</feature>
<evidence type="ECO:0000256" key="2">
    <source>
        <dbReference type="ARBA" id="ARBA00008097"/>
    </source>
</evidence>
<evidence type="ECO:0000256" key="4">
    <source>
        <dbReference type="ARBA" id="ARBA00022723"/>
    </source>
</evidence>
<dbReference type="InterPro" id="IPR017945">
    <property type="entry name" value="DHBP_synth_RibB-like_a/b_dom"/>
</dbReference>
<dbReference type="InterPro" id="IPR001792">
    <property type="entry name" value="Acylphosphatase-like_dom"/>
</dbReference>
<dbReference type="InterPro" id="IPR055128">
    <property type="entry name" value="HypF_C_2"/>
</dbReference>
<dbReference type="GO" id="GO:0003998">
    <property type="term" value="F:acylphosphatase activity"/>
    <property type="evidence" value="ECO:0007669"/>
    <property type="project" value="UniProtKB-EC"/>
</dbReference>
<evidence type="ECO:0000256" key="7">
    <source>
        <dbReference type="ARBA" id="ARBA00048220"/>
    </source>
</evidence>
<keyword evidence="6" id="KW-0862">Zinc</keyword>
<evidence type="ECO:0000256" key="9">
    <source>
        <dbReference type="PROSITE-ProRule" id="PRU00520"/>
    </source>
</evidence>
<feature type="active site" evidence="9">
    <location>
        <position position="70"/>
    </location>
</feature>
<dbReference type="PANTHER" id="PTHR42959">
    <property type="entry name" value="CARBAMOYLTRANSFERASE"/>
    <property type="match status" value="1"/>
</dbReference>
<dbReference type="InterPro" id="IPR041440">
    <property type="entry name" value="HypF_C"/>
</dbReference>
<dbReference type="InterPro" id="IPR006070">
    <property type="entry name" value="Sua5-like_dom"/>
</dbReference>
<reference evidence="12 13" key="1">
    <citation type="submission" date="2018-06" db="EMBL/GenBank/DDBJ databases">
        <authorList>
            <consortium name="Pathogen Informatics"/>
            <person name="Doyle S."/>
        </authorList>
    </citation>
    <scope>NUCLEOTIDE SEQUENCE [LARGE SCALE GENOMIC DNA]</scope>
    <source>
        <strain evidence="12 13">NCTC12221</strain>
    </source>
</reference>
<dbReference type="EC" id="6.2.-.-" evidence="8"/>
<name>A0A377JQ14_9HELI</name>
<dbReference type="Pfam" id="PF01300">
    <property type="entry name" value="Sua5_yciO_yrdC"/>
    <property type="match status" value="1"/>
</dbReference>
<dbReference type="UniPathway" id="UPA00335"/>
<dbReference type="RefSeq" id="WP_258554143.1">
    <property type="nucleotide sequence ID" value="NZ_UGHZ01000001.1"/>
</dbReference>
<evidence type="ECO:0000256" key="3">
    <source>
        <dbReference type="ARBA" id="ARBA00022598"/>
    </source>
</evidence>
<evidence type="ECO:0000259" key="11">
    <source>
        <dbReference type="PROSITE" id="PS51163"/>
    </source>
</evidence>
<dbReference type="GO" id="GO:0051604">
    <property type="term" value="P:protein maturation"/>
    <property type="evidence" value="ECO:0007669"/>
    <property type="project" value="TreeGrafter"/>
</dbReference>
<dbReference type="InterPro" id="IPR004421">
    <property type="entry name" value="Carbamoyltransferase_HypF"/>
</dbReference>
<dbReference type="InterPro" id="IPR011125">
    <property type="entry name" value="Znf_HypF"/>
</dbReference>
<comment type="catalytic activity">
    <reaction evidence="7">
        <text>C-terminal L-cysteinyl-[HypE protein] + carbamoyl phosphate + ATP + H2O = C-terminal S-carboxamide-L-cysteinyl-[HypE protein] + AMP + phosphate + diphosphate + H(+)</text>
        <dbReference type="Rhea" id="RHEA:55636"/>
        <dbReference type="Rhea" id="RHEA-COMP:14247"/>
        <dbReference type="Rhea" id="RHEA-COMP:14392"/>
        <dbReference type="ChEBI" id="CHEBI:15377"/>
        <dbReference type="ChEBI" id="CHEBI:15378"/>
        <dbReference type="ChEBI" id="CHEBI:30616"/>
        <dbReference type="ChEBI" id="CHEBI:33019"/>
        <dbReference type="ChEBI" id="CHEBI:43474"/>
        <dbReference type="ChEBI" id="CHEBI:58228"/>
        <dbReference type="ChEBI" id="CHEBI:76913"/>
        <dbReference type="ChEBI" id="CHEBI:139126"/>
        <dbReference type="ChEBI" id="CHEBI:456215"/>
    </reaction>
</comment>
<dbReference type="Pfam" id="PF17788">
    <property type="entry name" value="HypF_C"/>
    <property type="match status" value="1"/>
</dbReference>
<evidence type="ECO:0000256" key="5">
    <source>
        <dbReference type="ARBA" id="ARBA00022771"/>
    </source>
</evidence>
<dbReference type="Gene3D" id="3.30.420.40">
    <property type="match status" value="1"/>
</dbReference>
<evidence type="ECO:0000313" key="13">
    <source>
        <dbReference type="Proteomes" id="UP000255335"/>
    </source>
</evidence>
<sequence>MRFCIFQFGFECYTSHMKSAYIQVPKPDVKDRDIKTAYAIELFGIIQGVGFRPFVYQLATSLNLKGYVQNRYNSLYIYLESTLTQSEQLLQEILQNPPPNAVIHAHTMHQVPFVTPPYSDFRILASSTEKQDDKLFLPQDVAICQACLQDMGCNTGQGIKQDTKQSSGQNPRFKDYAFTTCSYCGARHSIIRTLPYDRTNTAMREFKKCKDCEREYHTPTNRRFHAQPISCNQCAIRMRLIIPSVEKSYIFAYPKATSDILLLALVAQNIMEGKIIAIKGVGGFNLIASATNIQAIMSLKKRKNRSKKPFAIMFKNLQDIASVAEINESEKQALLSPQAPIVLLNKRPYNRPHNERENAILSSQALELIAPQVASIGAILPYNGLMHLLFRFLNIPLIFTSANVSGMPIITSLDELMEKLSGVFDMVLDYDREITHALDDSIMRFMAGEIRPLRLSRGFTPLFLPFGSKKMCLSLGAQQKSSLSIAYKNTLISPYFGDLHSVDSICRYEKELQFFLSLYVNKPKVIVSDLHPQYASTHLAKNLVNDTALLDSATDSATSLDSPQFLQLSHHKAHFYAILAESNALNNDGFGIIWDGTGLGEDGGIWGGESFIYDSKHKSMSRIFSLKPFALLGGEGSIKEIGRLTLGLLWSYGIQTQNLAIEKRENISLLQNAFESKVFLQTSSMGRLIDCVAYLLGILEVQSYEGQSGALLESYALRERAEVSPYPFKIDNGEIDCKAMIEEILKTQDKARGAKRFLETLAYMALEMSEKVLKTKRVCVYFSGGVFQNKFLCDRIHALFKKHNIPFYMHKILPCNDFNISFGQAVFGSIKSEKVDTK</sequence>
<dbReference type="PIRSF" id="PIRSF006256">
    <property type="entry name" value="CMPcnvr_hdrg_mat"/>
    <property type="match status" value="1"/>
</dbReference>
<evidence type="ECO:0000256" key="6">
    <source>
        <dbReference type="ARBA" id="ARBA00022833"/>
    </source>
</evidence>
<feature type="domain" description="Acylphosphatase-like" evidence="10">
    <location>
        <begin position="37"/>
        <end position="125"/>
    </location>
</feature>
<evidence type="ECO:0000256" key="1">
    <source>
        <dbReference type="ARBA" id="ARBA00004711"/>
    </source>
</evidence>
<dbReference type="Proteomes" id="UP000255335">
    <property type="component" value="Unassembled WGS sequence"/>
</dbReference>
<protein>
    <recommendedName>
        <fullName evidence="8">Carbamoyltransferase</fullName>
        <ecNumber evidence="8">6.2.-.-</ecNumber>
    </recommendedName>
</protein>
<dbReference type="PANTHER" id="PTHR42959:SF1">
    <property type="entry name" value="CARBAMOYLTRANSFERASE HYPF"/>
    <property type="match status" value="1"/>
</dbReference>
<dbReference type="Pfam" id="PF00708">
    <property type="entry name" value="Acylphosphatase"/>
    <property type="match status" value="1"/>
</dbReference>
<comment type="similarity">
    <text evidence="2 8">Belongs to the carbamoyltransferase HypF family.</text>
</comment>
<comment type="catalytic activity">
    <reaction evidence="9">
        <text>an acyl phosphate + H2O = a carboxylate + phosphate + H(+)</text>
        <dbReference type="Rhea" id="RHEA:14965"/>
        <dbReference type="ChEBI" id="CHEBI:15377"/>
        <dbReference type="ChEBI" id="CHEBI:15378"/>
        <dbReference type="ChEBI" id="CHEBI:29067"/>
        <dbReference type="ChEBI" id="CHEBI:43474"/>
        <dbReference type="ChEBI" id="CHEBI:59918"/>
        <dbReference type="EC" id="3.6.1.7"/>
    </reaction>
</comment>
<proteinExistence type="inferred from homology"/>
<dbReference type="PROSITE" id="PS51160">
    <property type="entry name" value="ACYLPHOSPHATASE_3"/>
    <property type="match status" value="1"/>
</dbReference>
<dbReference type="Gene3D" id="3.30.420.360">
    <property type="match status" value="1"/>
</dbReference>
<organism evidence="12 13">
    <name type="scientific">Helicobacter cinaedi</name>
    <dbReference type="NCBI Taxonomy" id="213"/>
    <lineage>
        <taxon>Bacteria</taxon>
        <taxon>Pseudomonadati</taxon>
        <taxon>Campylobacterota</taxon>
        <taxon>Epsilonproteobacteria</taxon>
        <taxon>Campylobacterales</taxon>
        <taxon>Helicobacteraceae</taxon>
        <taxon>Helicobacter</taxon>
    </lineage>
</organism>
<dbReference type="InterPro" id="IPR051060">
    <property type="entry name" value="Carbamoyltrans_HypF-like"/>
</dbReference>
<dbReference type="Pfam" id="PF22521">
    <property type="entry name" value="HypF_C_2"/>
    <property type="match status" value="1"/>
</dbReference>
<keyword evidence="12" id="KW-0808">Transferase</keyword>
<dbReference type="PROSITE" id="PS51163">
    <property type="entry name" value="YRDC"/>
    <property type="match status" value="1"/>
</dbReference>
<dbReference type="Gene3D" id="3.90.870.50">
    <property type="match status" value="1"/>
</dbReference>